<evidence type="ECO:0000259" key="7">
    <source>
        <dbReference type="Pfam" id="PF00155"/>
    </source>
</evidence>
<evidence type="ECO:0000256" key="1">
    <source>
        <dbReference type="ARBA" id="ARBA00001933"/>
    </source>
</evidence>
<dbReference type="InterPro" id="IPR015424">
    <property type="entry name" value="PyrdxlP-dep_Trfase"/>
</dbReference>
<dbReference type="AlphaFoldDB" id="A0A1B9R036"/>
<sequence>MALLEFQRVVTFMFSHLSEPTLDPILSLSIAYRQDERPDKVDLGIGVYRNSQGETPIMAAIKQAQDIVTQTQKTKAYVGLAGCEEFNQSMTDLLLSGTSAMGRVATIQTPGASGALRMLGDLMKLAQPDTTIWISNPSYVNHKPVMEAAGLKVKYYSYFSADTKQVDSEKMLKELSFAGPNDVVLLHGCCHNPTGADIDFSAWQAITELSQKNGFIPFVDIAYQGFGDGLEEDAKGLRYMADNVEEMMITTSCSKNFGLYRERTGAAIVVGQSLKDVTNAKGKLLTLARSTYTMPPDHGAALVKTILNDDQLTQTWKTELSEMQQRLLSLRKSLCDELRNEHDTDHFNFIESHKGMFTVLGFTSDQMSTLREQFGIYGVGDGRINIAGLSENHIVYVAKAIATVSR</sequence>
<reference evidence="9" key="1">
    <citation type="submission" date="2016-06" db="EMBL/GenBank/DDBJ databases">
        <authorList>
            <person name="Hehemann J.-H."/>
            <person name="Arevalo P."/>
            <person name="Datta M.S."/>
            <person name="Polz M.F."/>
        </authorList>
    </citation>
    <scope>NUCLEOTIDE SEQUENCE [LARGE SCALE GENOMIC DNA]</scope>
    <source>
        <strain evidence="9">9CSC122</strain>
    </source>
</reference>
<evidence type="ECO:0000256" key="6">
    <source>
        <dbReference type="ARBA" id="ARBA00022898"/>
    </source>
</evidence>
<comment type="caution">
    <text evidence="8">The sequence shown here is derived from an EMBL/GenBank/DDBJ whole genome shotgun (WGS) entry which is preliminary data.</text>
</comment>
<dbReference type="SUPFAM" id="SSF53383">
    <property type="entry name" value="PLP-dependent transferases"/>
    <property type="match status" value="1"/>
</dbReference>
<evidence type="ECO:0000256" key="2">
    <source>
        <dbReference type="ARBA" id="ARBA00007441"/>
    </source>
</evidence>
<dbReference type="PRINTS" id="PR00799">
    <property type="entry name" value="TRANSAMINASE"/>
</dbReference>
<dbReference type="GO" id="GO:0042802">
    <property type="term" value="F:identical protein binding"/>
    <property type="evidence" value="ECO:0007669"/>
    <property type="project" value="TreeGrafter"/>
</dbReference>
<keyword evidence="6" id="KW-0663">Pyridoxal phosphate</keyword>
<dbReference type="InterPro" id="IPR004839">
    <property type="entry name" value="Aminotransferase_I/II_large"/>
</dbReference>
<dbReference type="Gene3D" id="3.40.640.10">
    <property type="entry name" value="Type I PLP-dependent aspartate aminotransferase-like (Major domain)"/>
    <property type="match status" value="1"/>
</dbReference>
<evidence type="ECO:0000256" key="5">
    <source>
        <dbReference type="ARBA" id="ARBA00022679"/>
    </source>
</evidence>
<dbReference type="Gene3D" id="3.90.1150.10">
    <property type="entry name" value="Aspartate Aminotransferase, domain 1"/>
    <property type="match status" value="1"/>
</dbReference>
<comment type="similarity">
    <text evidence="2">Belongs to the class-I pyridoxal-phosphate-dependent aminotransferase family.</text>
</comment>
<keyword evidence="5 8" id="KW-0808">Transferase</keyword>
<keyword evidence="9" id="KW-1185">Reference proteome</keyword>
<dbReference type="EMBL" id="MAJZ01000439">
    <property type="protein sequence ID" value="OCH76575.1"/>
    <property type="molecule type" value="Genomic_DNA"/>
</dbReference>
<dbReference type="GO" id="GO:0004838">
    <property type="term" value="F:L-tyrosine-2-oxoglutarate transaminase activity"/>
    <property type="evidence" value="ECO:0007669"/>
    <property type="project" value="TreeGrafter"/>
</dbReference>
<dbReference type="InterPro" id="IPR000796">
    <property type="entry name" value="Asp_trans"/>
</dbReference>
<dbReference type="Pfam" id="PF00155">
    <property type="entry name" value="Aminotran_1_2"/>
    <property type="match status" value="1"/>
</dbReference>
<dbReference type="FunFam" id="3.40.640.10:FF:000066">
    <property type="entry name" value="Aspartate aminotransferase"/>
    <property type="match status" value="1"/>
</dbReference>
<dbReference type="Proteomes" id="UP000093173">
    <property type="component" value="Unassembled WGS sequence"/>
</dbReference>
<keyword evidence="4 8" id="KW-0032">Aminotransferase</keyword>
<protein>
    <submittedName>
        <fullName evidence="8">Aromatic amino acid aminotransferase</fullName>
    </submittedName>
</protein>
<dbReference type="GO" id="GO:0005829">
    <property type="term" value="C:cytosol"/>
    <property type="evidence" value="ECO:0007669"/>
    <property type="project" value="TreeGrafter"/>
</dbReference>
<organism evidence="8 9">
    <name type="scientific">Vibrio genomosp. F10</name>
    <dbReference type="NCBI Taxonomy" id="723171"/>
    <lineage>
        <taxon>Bacteria</taxon>
        <taxon>Pseudomonadati</taxon>
        <taxon>Pseudomonadota</taxon>
        <taxon>Gammaproteobacteria</taxon>
        <taxon>Vibrionales</taxon>
        <taxon>Vibrionaceae</taxon>
        <taxon>Vibrio</taxon>
    </lineage>
</organism>
<evidence type="ECO:0000256" key="3">
    <source>
        <dbReference type="ARBA" id="ARBA00011738"/>
    </source>
</evidence>
<evidence type="ECO:0000256" key="4">
    <source>
        <dbReference type="ARBA" id="ARBA00022576"/>
    </source>
</evidence>
<accession>A0A1B9R036</accession>
<dbReference type="CDD" id="cd00609">
    <property type="entry name" value="AAT_like"/>
    <property type="match status" value="1"/>
</dbReference>
<evidence type="ECO:0000313" key="8">
    <source>
        <dbReference type="EMBL" id="OCH76575.1"/>
    </source>
</evidence>
<dbReference type="InterPro" id="IPR015422">
    <property type="entry name" value="PyrdxlP-dep_Trfase_small"/>
</dbReference>
<gene>
    <name evidence="8" type="ORF">A6E14_09035</name>
</gene>
<dbReference type="PANTHER" id="PTHR11879">
    <property type="entry name" value="ASPARTATE AMINOTRANSFERASE"/>
    <property type="match status" value="1"/>
</dbReference>
<dbReference type="GO" id="GO:0033585">
    <property type="term" value="P:L-phenylalanine biosynthetic process from chorismate via phenylpyruvate"/>
    <property type="evidence" value="ECO:0007669"/>
    <property type="project" value="TreeGrafter"/>
</dbReference>
<proteinExistence type="inferred from homology"/>
<feature type="domain" description="Aminotransferase class I/classII large" evidence="7">
    <location>
        <begin position="39"/>
        <end position="401"/>
    </location>
</feature>
<dbReference type="NCBIfam" id="NF006719">
    <property type="entry name" value="PRK09257.1"/>
    <property type="match status" value="1"/>
</dbReference>
<dbReference type="PANTHER" id="PTHR11879:SF22">
    <property type="entry name" value="ASPARTATE AMINOTRANSFERASE, MITOCHONDRIAL"/>
    <property type="match status" value="1"/>
</dbReference>
<dbReference type="GO" id="GO:0030170">
    <property type="term" value="F:pyridoxal phosphate binding"/>
    <property type="evidence" value="ECO:0007669"/>
    <property type="project" value="InterPro"/>
</dbReference>
<dbReference type="InterPro" id="IPR015421">
    <property type="entry name" value="PyrdxlP-dep_Trfase_major"/>
</dbReference>
<name>A0A1B9R036_9VIBR</name>
<comment type="subunit">
    <text evidence="3">Homodimer.</text>
</comment>
<dbReference type="GO" id="GO:0004069">
    <property type="term" value="F:L-aspartate:2-oxoglutarate aminotransferase activity"/>
    <property type="evidence" value="ECO:0007669"/>
    <property type="project" value="TreeGrafter"/>
</dbReference>
<evidence type="ECO:0000313" key="9">
    <source>
        <dbReference type="Proteomes" id="UP000093173"/>
    </source>
</evidence>
<comment type="cofactor">
    <cofactor evidence="1">
        <name>pyridoxal 5'-phosphate</name>
        <dbReference type="ChEBI" id="CHEBI:597326"/>
    </cofactor>
</comment>